<keyword evidence="5" id="KW-0378">Hydrolase</keyword>
<accession>A0A8C4Q321</accession>
<dbReference type="PANTHER" id="PTHR10628:SF23">
    <property type="entry name" value="SIALIDASE-3"/>
    <property type="match status" value="1"/>
</dbReference>
<organism evidence="8 9">
    <name type="scientific">Eptatretus burgeri</name>
    <name type="common">Inshore hagfish</name>
    <dbReference type="NCBI Taxonomy" id="7764"/>
    <lineage>
        <taxon>Eukaryota</taxon>
        <taxon>Metazoa</taxon>
        <taxon>Chordata</taxon>
        <taxon>Craniata</taxon>
        <taxon>Vertebrata</taxon>
        <taxon>Cyclostomata</taxon>
        <taxon>Myxini</taxon>
        <taxon>Myxiniformes</taxon>
        <taxon>Myxinidae</taxon>
        <taxon>Eptatretinae</taxon>
        <taxon>Eptatretus</taxon>
    </lineage>
</organism>
<dbReference type="SUPFAM" id="SSF50939">
    <property type="entry name" value="Sialidases"/>
    <property type="match status" value="1"/>
</dbReference>
<name>A0A8C4Q321_EPTBU</name>
<feature type="domain" description="Sialidase" evidence="7">
    <location>
        <begin position="55"/>
        <end position="351"/>
    </location>
</feature>
<dbReference type="Ensembl" id="ENSEBUT00000009802.1">
    <property type="protein sequence ID" value="ENSEBUP00000009280.1"/>
    <property type="gene ID" value="ENSEBUG00000005984.1"/>
</dbReference>
<evidence type="ECO:0000259" key="7">
    <source>
        <dbReference type="Pfam" id="PF13088"/>
    </source>
</evidence>
<keyword evidence="4" id="KW-0442">Lipid degradation</keyword>
<dbReference type="GO" id="GO:0009313">
    <property type="term" value="P:oligosaccharide catabolic process"/>
    <property type="evidence" value="ECO:0007669"/>
    <property type="project" value="TreeGrafter"/>
</dbReference>
<dbReference type="CDD" id="cd15482">
    <property type="entry name" value="Sialidase_non-viral"/>
    <property type="match status" value="1"/>
</dbReference>
<dbReference type="GeneTree" id="ENSGT00950000182944"/>
<dbReference type="Pfam" id="PF13088">
    <property type="entry name" value="BNR_2"/>
    <property type="match status" value="1"/>
</dbReference>
<keyword evidence="5" id="KW-0326">Glycosidase</keyword>
<reference evidence="8" key="1">
    <citation type="submission" date="2025-05" db="UniProtKB">
        <authorList>
            <consortium name="Ensembl"/>
        </authorList>
    </citation>
    <scope>IDENTIFICATION</scope>
</reference>
<dbReference type="AlphaFoldDB" id="A0A8C4Q321"/>
<feature type="region of interest" description="Disordered" evidence="6">
    <location>
        <begin position="1"/>
        <end position="25"/>
    </location>
</feature>
<dbReference type="Gene3D" id="2.120.10.10">
    <property type="match status" value="1"/>
</dbReference>
<evidence type="ECO:0000313" key="9">
    <source>
        <dbReference type="Proteomes" id="UP000694388"/>
    </source>
</evidence>
<dbReference type="EC" id="3.2.1.18" evidence="3"/>
<evidence type="ECO:0000256" key="1">
    <source>
        <dbReference type="ARBA" id="ARBA00000427"/>
    </source>
</evidence>
<dbReference type="Proteomes" id="UP000694388">
    <property type="component" value="Unplaced"/>
</dbReference>
<dbReference type="GO" id="GO:0004308">
    <property type="term" value="F:exo-alpha-sialidase activity"/>
    <property type="evidence" value="ECO:0007669"/>
    <property type="project" value="UniProtKB-EC"/>
</dbReference>
<evidence type="ECO:0000256" key="3">
    <source>
        <dbReference type="ARBA" id="ARBA00012733"/>
    </source>
</evidence>
<dbReference type="OMA" id="DPTAWSK"/>
<dbReference type="InterPro" id="IPR036278">
    <property type="entry name" value="Sialidase_sf"/>
</dbReference>
<evidence type="ECO:0000256" key="4">
    <source>
        <dbReference type="ARBA" id="ARBA00022963"/>
    </source>
</evidence>
<dbReference type="InterPro" id="IPR026856">
    <property type="entry name" value="Sialidase_fam"/>
</dbReference>
<dbReference type="PANTHER" id="PTHR10628">
    <property type="entry name" value="SIALIDASE"/>
    <property type="match status" value="1"/>
</dbReference>
<dbReference type="InterPro" id="IPR011040">
    <property type="entry name" value="Sialidase"/>
</dbReference>
<feature type="compositionally biased region" description="Polar residues" evidence="6">
    <location>
        <begin position="1"/>
        <end position="14"/>
    </location>
</feature>
<comment type="similarity">
    <text evidence="2">Belongs to the glycosyl hydrolase 33 family.</text>
</comment>
<sequence length="395" mass="43447">MAKNGNLSCTSVFSRQPGAPPDETHRIPALLVLPPTPDKQQWILAFAERRLTPCDTKADLLVLRRGLKDSSGQIEWQREEALNNLCLADHRSMNPTPLYNTSSKKAILFFIAVRKGVSEQRQIKKFRCAARLCFTTSHDTGKTWEPVQDITDTVFGDLLRTFATFAVGPGHGIQLECGRLVVPAYAYHCDVEVDCCGCPHHCTRKSRAFILYSDDGEEWHVGKALPDPWSNECQVAEVKNADGTQQLVVNAKGCDGCRVEAFSTDKGRSFSTGCPVPGLLGSGNGCHGSLLAIDYPPEVLGNIGSLIYSQPTDRKKRQDLGLYVNKKSGDPTAWSKPFILHQGPAGYSDLAYLSGPDPSLACLFECGKKCYHEEIIFKTLPLRNLFDELPSNVCG</sequence>
<evidence type="ECO:0000256" key="2">
    <source>
        <dbReference type="ARBA" id="ARBA00009348"/>
    </source>
</evidence>
<evidence type="ECO:0000313" key="8">
    <source>
        <dbReference type="Ensembl" id="ENSEBUP00000009291.1"/>
    </source>
</evidence>
<comment type="catalytic activity">
    <reaction evidence="1">
        <text>Hydrolysis of alpha-(2-&gt;3)-, alpha-(2-&gt;6)-, alpha-(2-&gt;8)- glycosidic linkages of terminal sialic acid residues in oligosaccharides, glycoproteins, glycolipids, colominic acid and synthetic substrates.</text>
        <dbReference type="EC" id="3.2.1.18"/>
    </reaction>
</comment>
<keyword evidence="4" id="KW-0443">Lipid metabolism</keyword>
<proteinExistence type="inferred from homology"/>
<dbReference type="GO" id="GO:0005737">
    <property type="term" value="C:cytoplasm"/>
    <property type="evidence" value="ECO:0007669"/>
    <property type="project" value="TreeGrafter"/>
</dbReference>
<dbReference type="GO" id="GO:0006689">
    <property type="term" value="P:ganglioside catabolic process"/>
    <property type="evidence" value="ECO:0007669"/>
    <property type="project" value="TreeGrafter"/>
</dbReference>
<evidence type="ECO:0000256" key="5">
    <source>
        <dbReference type="ARBA" id="ARBA00023295"/>
    </source>
</evidence>
<protein>
    <recommendedName>
        <fullName evidence="3">exo-alpha-sialidase</fullName>
        <ecNumber evidence="3">3.2.1.18</ecNumber>
    </recommendedName>
</protein>
<evidence type="ECO:0000256" key="6">
    <source>
        <dbReference type="SAM" id="MobiDB-lite"/>
    </source>
</evidence>
<keyword evidence="9" id="KW-1185">Reference proteome</keyword>
<dbReference type="Ensembl" id="ENSEBUT00000009813.1">
    <property type="protein sequence ID" value="ENSEBUP00000009291.1"/>
    <property type="gene ID" value="ENSEBUG00000005984.1"/>
</dbReference>
<dbReference type="GO" id="GO:0016020">
    <property type="term" value="C:membrane"/>
    <property type="evidence" value="ECO:0007669"/>
    <property type="project" value="TreeGrafter"/>
</dbReference>